<dbReference type="SUPFAM" id="SSF51445">
    <property type="entry name" value="(Trans)glycosidases"/>
    <property type="match status" value="1"/>
</dbReference>
<comment type="similarity">
    <text evidence="1">Belongs to the glycosyl hydrolase 25 family.</text>
</comment>
<evidence type="ECO:0000313" key="3">
    <source>
        <dbReference type="EMBL" id="HIR47476.1"/>
    </source>
</evidence>
<reference evidence="3" key="2">
    <citation type="journal article" date="2021" name="PeerJ">
        <title>Extensive microbial diversity within the chicken gut microbiome revealed by metagenomics and culture.</title>
        <authorList>
            <person name="Gilroy R."/>
            <person name="Ravi A."/>
            <person name="Getino M."/>
            <person name="Pursley I."/>
            <person name="Horton D.L."/>
            <person name="Alikhan N.F."/>
            <person name="Baker D."/>
            <person name="Gharbi K."/>
            <person name="Hall N."/>
            <person name="Watson M."/>
            <person name="Adriaenssens E.M."/>
            <person name="Foster-Nyarko E."/>
            <person name="Jarju S."/>
            <person name="Secka A."/>
            <person name="Antonio M."/>
            <person name="Oren A."/>
            <person name="Chaudhuri R.R."/>
            <person name="La Ragione R."/>
            <person name="Hildebrand F."/>
            <person name="Pallen M.J."/>
        </authorList>
    </citation>
    <scope>NUCLEOTIDE SEQUENCE</scope>
    <source>
        <strain evidence="3">ChiSxjej1B13-7958</strain>
    </source>
</reference>
<evidence type="ECO:0000256" key="2">
    <source>
        <dbReference type="SAM" id="MobiDB-lite"/>
    </source>
</evidence>
<dbReference type="PANTHER" id="PTHR34135">
    <property type="entry name" value="LYSOZYME"/>
    <property type="match status" value="1"/>
</dbReference>
<organism evidence="3 4">
    <name type="scientific">Candidatus Caccousia avicola</name>
    <dbReference type="NCBI Taxonomy" id="2840721"/>
    <lineage>
        <taxon>Bacteria</taxon>
        <taxon>Bacillati</taxon>
        <taxon>Bacillota</taxon>
        <taxon>Clostridia</taxon>
        <taxon>Eubacteriales</taxon>
        <taxon>Oscillospiraceae</taxon>
        <taxon>Oscillospiraceae incertae sedis</taxon>
        <taxon>Candidatus Caccousia</taxon>
    </lineage>
</organism>
<gene>
    <name evidence="3" type="ORF">IAB89_07465</name>
</gene>
<feature type="region of interest" description="Disordered" evidence="2">
    <location>
        <begin position="209"/>
        <end position="229"/>
    </location>
</feature>
<evidence type="ECO:0000256" key="1">
    <source>
        <dbReference type="ARBA" id="ARBA00010646"/>
    </source>
</evidence>
<dbReference type="Proteomes" id="UP000824242">
    <property type="component" value="Unassembled WGS sequence"/>
</dbReference>
<dbReference type="GO" id="GO:0016052">
    <property type="term" value="P:carbohydrate catabolic process"/>
    <property type="evidence" value="ECO:0007669"/>
    <property type="project" value="TreeGrafter"/>
</dbReference>
<dbReference type="GO" id="GO:0016998">
    <property type="term" value="P:cell wall macromolecule catabolic process"/>
    <property type="evidence" value="ECO:0007669"/>
    <property type="project" value="InterPro"/>
</dbReference>
<dbReference type="AlphaFoldDB" id="A0A9D1DEA5"/>
<name>A0A9D1DEA5_9FIRM</name>
<accession>A0A9D1DEA5</accession>
<dbReference type="EMBL" id="DVGZ01000077">
    <property type="protein sequence ID" value="HIR47476.1"/>
    <property type="molecule type" value="Genomic_DNA"/>
</dbReference>
<dbReference type="GO" id="GO:0009253">
    <property type="term" value="P:peptidoglycan catabolic process"/>
    <property type="evidence" value="ECO:0007669"/>
    <property type="project" value="InterPro"/>
</dbReference>
<dbReference type="Gene3D" id="3.20.20.80">
    <property type="entry name" value="Glycosidases"/>
    <property type="match status" value="1"/>
</dbReference>
<evidence type="ECO:0000313" key="4">
    <source>
        <dbReference type="Proteomes" id="UP000824242"/>
    </source>
</evidence>
<dbReference type="Pfam" id="PF01183">
    <property type="entry name" value="Glyco_hydro_25"/>
    <property type="match status" value="1"/>
</dbReference>
<dbReference type="InterPro" id="IPR017853">
    <property type="entry name" value="GH"/>
</dbReference>
<protein>
    <submittedName>
        <fullName evidence="3">Uncharacterized protein</fullName>
    </submittedName>
</protein>
<reference evidence="3" key="1">
    <citation type="submission" date="2020-10" db="EMBL/GenBank/DDBJ databases">
        <authorList>
            <person name="Gilroy R."/>
        </authorList>
    </citation>
    <scope>NUCLEOTIDE SEQUENCE</scope>
    <source>
        <strain evidence="3">ChiSxjej1B13-7958</strain>
    </source>
</reference>
<proteinExistence type="inferred from homology"/>
<sequence length="312" mass="34314">MKGIDVSSHNGSIDWNKVKKAGIGFAILRAGYGKHASQQDSRFTANAAGALGAGIACGAYWFSYALTPDEAREEAQLCARVLEPYKGKFLYPVYFDYEYDSERYSTEHGVTPHKELRAQLAVAFCSELERLGWRAGMYTNLDYIKNRIDLSRLSAWELWLADYTGAPDVSCGMQQTGSTGRVDGISGNVDTDESFLDYSSLTRQNGWNGYTKESAQSPARWASDTTNGTDNPVRIAPNSLYTVKITGQDIDLVCGESSGKPAAFRLVRCRRDGESTLWHVVPVGEPGQEAGIYPAEGGDRIFVARIEKEEIA</sequence>
<dbReference type="GO" id="GO:0003796">
    <property type="term" value="F:lysozyme activity"/>
    <property type="evidence" value="ECO:0007669"/>
    <property type="project" value="InterPro"/>
</dbReference>
<dbReference type="PANTHER" id="PTHR34135:SF2">
    <property type="entry name" value="LYSOZYME"/>
    <property type="match status" value="1"/>
</dbReference>
<dbReference type="PROSITE" id="PS51904">
    <property type="entry name" value="GLYCOSYL_HYDROL_F25_2"/>
    <property type="match status" value="1"/>
</dbReference>
<dbReference type="InterPro" id="IPR002053">
    <property type="entry name" value="Glyco_hydro_25"/>
</dbReference>
<comment type="caution">
    <text evidence="3">The sequence shown here is derived from an EMBL/GenBank/DDBJ whole genome shotgun (WGS) entry which is preliminary data.</text>
</comment>